<dbReference type="AlphaFoldDB" id="A0A391PCJ5"/>
<evidence type="ECO:0000313" key="2">
    <source>
        <dbReference type="EMBL" id="GCA67539.1"/>
    </source>
</evidence>
<evidence type="ECO:0000256" key="1">
    <source>
        <dbReference type="SAM" id="MobiDB-lite"/>
    </source>
</evidence>
<proteinExistence type="predicted"/>
<feature type="compositionally biased region" description="Basic and acidic residues" evidence="1">
    <location>
        <begin position="38"/>
        <end position="49"/>
    </location>
</feature>
<feature type="region of interest" description="Disordered" evidence="1">
    <location>
        <begin position="1"/>
        <end position="22"/>
    </location>
</feature>
<feature type="compositionally biased region" description="Low complexity" evidence="1">
    <location>
        <begin position="50"/>
        <end position="61"/>
    </location>
</feature>
<dbReference type="EMBL" id="BHGK01000001">
    <property type="protein sequence ID" value="GCA67539.1"/>
    <property type="molecule type" value="Genomic_DNA"/>
</dbReference>
<dbReference type="RefSeq" id="WP_119298184.1">
    <property type="nucleotide sequence ID" value="NZ_BHGK01000001.1"/>
</dbReference>
<name>A0A391PCJ5_9FIRM</name>
<accession>A0A391PCJ5</accession>
<organism evidence="2 3">
    <name type="scientific">Mediterraneibacter butyricigenes</name>
    <dbReference type="NCBI Taxonomy" id="2316025"/>
    <lineage>
        <taxon>Bacteria</taxon>
        <taxon>Bacillati</taxon>
        <taxon>Bacillota</taxon>
        <taxon>Clostridia</taxon>
        <taxon>Lachnospirales</taxon>
        <taxon>Lachnospiraceae</taxon>
        <taxon>Mediterraneibacter</taxon>
    </lineage>
</organism>
<sequence>MKKKLKSVRLQPAAGSYVKKNSMQITQSRDLFLYKTLGRTEKPKSEDRSGGSSTHSSSSGKTHGGGGGKF</sequence>
<evidence type="ECO:0000313" key="3">
    <source>
        <dbReference type="Proteomes" id="UP000265643"/>
    </source>
</evidence>
<gene>
    <name evidence="2" type="ORF">KGMB01110_19750</name>
</gene>
<keyword evidence="3" id="KW-1185">Reference proteome</keyword>
<dbReference type="Proteomes" id="UP000265643">
    <property type="component" value="Unassembled WGS sequence"/>
</dbReference>
<protein>
    <submittedName>
        <fullName evidence="2">Uncharacterized protein</fullName>
    </submittedName>
</protein>
<reference evidence="3" key="1">
    <citation type="submission" date="2018-09" db="EMBL/GenBank/DDBJ databases">
        <title>Draft Genome Sequence of Mediterraneibacter sp. KCTC 15684.</title>
        <authorList>
            <person name="Kim J.S."/>
            <person name="Han K.I."/>
            <person name="Suh M.K."/>
            <person name="Lee K.C."/>
            <person name="Eom M.K."/>
            <person name="Lee J.H."/>
            <person name="Park S.H."/>
            <person name="Kang S.W."/>
            <person name="Park J.E."/>
            <person name="Oh B.S."/>
            <person name="Yu S.Y."/>
            <person name="Choi S.H."/>
            <person name="Lee D.H."/>
            <person name="Yoon H."/>
            <person name="Kim B."/>
            <person name="Yang S.J."/>
            <person name="Lee J.S."/>
        </authorList>
    </citation>
    <scope>NUCLEOTIDE SEQUENCE [LARGE SCALE GENOMIC DNA]</scope>
    <source>
        <strain evidence="3">KCTC 15684</strain>
    </source>
</reference>
<comment type="caution">
    <text evidence="2">The sequence shown here is derived from an EMBL/GenBank/DDBJ whole genome shotgun (WGS) entry which is preliminary data.</text>
</comment>
<feature type="region of interest" description="Disordered" evidence="1">
    <location>
        <begin position="36"/>
        <end position="70"/>
    </location>
</feature>